<name>A0A7G8BNU4_9BACT</name>
<keyword evidence="3" id="KW-0804">Transcription</keyword>
<dbReference type="KEGG" id="adin:H7849_10125"/>
<evidence type="ECO:0000256" key="1">
    <source>
        <dbReference type="ARBA" id="ARBA00023015"/>
    </source>
</evidence>
<keyword evidence="2" id="KW-0238">DNA-binding</keyword>
<evidence type="ECO:0000256" key="2">
    <source>
        <dbReference type="ARBA" id="ARBA00023125"/>
    </source>
</evidence>
<dbReference type="InterPro" id="IPR050389">
    <property type="entry name" value="LysR-type_TF"/>
</dbReference>
<reference evidence="4 5" key="1">
    <citation type="submission" date="2020-08" db="EMBL/GenBank/DDBJ databases">
        <title>Edaphobacter telluris sp. nov. and Acidobacterium dinghuensis sp. nov., two acidobacteria isolated from forest soil.</title>
        <authorList>
            <person name="Fu J."/>
            <person name="Qiu L."/>
        </authorList>
    </citation>
    <scope>NUCLEOTIDE SEQUENCE [LARGE SCALE GENOMIC DNA]</scope>
    <source>
        <strain evidence="4">4Y35</strain>
    </source>
</reference>
<gene>
    <name evidence="4" type="ORF">H7849_10125</name>
</gene>
<dbReference type="EMBL" id="CP060394">
    <property type="protein sequence ID" value="QNI34214.1"/>
    <property type="molecule type" value="Genomic_DNA"/>
</dbReference>
<evidence type="ECO:0000313" key="4">
    <source>
        <dbReference type="EMBL" id="QNI34214.1"/>
    </source>
</evidence>
<keyword evidence="1" id="KW-0805">Transcription regulation</keyword>
<keyword evidence="5" id="KW-1185">Reference proteome</keyword>
<dbReference type="Gene3D" id="3.40.190.10">
    <property type="entry name" value="Periplasmic binding protein-like II"/>
    <property type="match status" value="2"/>
</dbReference>
<dbReference type="PANTHER" id="PTHR30118:SF15">
    <property type="entry name" value="TRANSCRIPTIONAL REGULATORY PROTEIN"/>
    <property type="match status" value="1"/>
</dbReference>
<dbReference type="Proteomes" id="UP000515312">
    <property type="component" value="Chromosome"/>
</dbReference>
<dbReference type="RefSeq" id="WP_186746208.1">
    <property type="nucleotide sequence ID" value="NZ_CP060394.1"/>
</dbReference>
<dbReference type="PANTHER" id="PTHR30118">
    <property type="entry name" value="HTH-TYPE TRANSCRIPTIONAL REGULATOR LEUO-RELATED"/>
    <property type="match status" value="1"/>
</dbReference>
<evidence type="ECO:0000256" key="3">
    <source>
        <dbReference type="ARBA" id="ARBA00023163"/>
    </source>
</evidence>
<protein>
    <recommendedName>
        <fullName evidence="6">LysR substrate-binding domain-containing protein</fullName>
    </recommendedName>
</protein>
<proteinExistence type="predicted"/>
<accession>A0A7G8BNU4</accession>
<dbReference type="SUPFAM" id="SSF53850">
    <property type="entry name" value="Periplasmic binding protein-like II"/>
    <property type="match status" value="1"/>
</dbReference>
<evidence type="ECO:0008006" key="6">
    <source>
        <dbReference type="Google" id="ProtNLM"/>
    </source>
</evidence>
<dbReference type="GO" id="GO:0003677">
    <property type="term" value="F:DNA binding"/>
    <property type="evidence" value="ECO:0007669"/>
    <property type="project" value="UniProtKB-KW"/>
</dbReference>
<organism evidence="4 5">
    <name type="scientific">Alloacidobacterium dinghuense</name>
    <dbReference type="NCBI Taxonomy" id="2763107"/>
    <lineage>
        <taxon>Bacteria</taxon>
        <taxon>Pseudomonadati</taxon>
        <taxon>Acidobacteriota</taxon>
        <taxon>Terriglobia</taxon>
        <taxon>Terriglobales</taxon>
        <taxon>Acidobacteriaceae</taxon>
        <taxon>Alloacidobacterium</taxon>
    </lineage>
</organism>
<dbReference type="AlphaFoldDB" id="A0A7G8BNU4"/>
<evidence type="ECO:0000313" key="5">
    <source>
        <dbReference type="Proteomes" id="UP000515312"/>
    </source>
</evidence>
<dbReference type="GO" id="GO:0006355">
    <property type="term" value="P:regulation of DNA-templated transcription"/>
    <property type="evidence" value="ECO:0007669"/>
    <property type="project" value="TreeGrafter"/>
</dbReference>
<sequence>MLERGKLDLILHPDDGLLPSHFSSQRLYSEDWICTVARQSKFGDRLTLKQYLNAEHLVITTILSVQNIPDKQLAGLGVKRRSSVRMLYFGAALSCLPGTELILTLTNGMREMVERNSTLRLVKRHKGCVHFIS</sequence>